<proteinExistence type="predicted"/>
<organism evidence="1 2">
    <name type="scientific">Spodoptera exigua</name>
    <name type="common">Beet armyworm</name>
    <name type="synonym">Noctua fulgens</name>
    <dbReference type="NCBI Taxonomy" id="7107"/>
    <lineage>
        <taxon>Eukaryota</taxon>
        <taxon>Metazoa</taxon>
        <taxon>Ecdysozoa</taxon>
        <taxon>Arthropoda</taxon>
        <taxon>Hexapoda</taxon>
        <taxon>Insecta</taxon>
        <taxon>Pterygota</taxon>
        <taxon>Neoptera</taxon>
        <taxon>Endopterygota</taxon>
        <taxon>Lepidoptera</taxon>
        <taxon>Glossata</taxon>
        <taxon>Ditrysia</taxon>
        <taxon>Noctuoidea</taxon>
        <taxon>Noctuidae</taxon>
        <taxon>Amphipyrinae</taxon>
        <taxon>Spodoptera</taxon>
    </lineage>
</organism>
<comment type="caution">
    <text evidence="1">The sequence shown here is derived from an EMBL/GenBank/DDBJ whole genome shotgun (WGS) entry which is preliminary data.</text>
</comment>
<reference evidence="1" key="1">
    <citation type="journal article" date="2021" name="G3 (Bethesda)">
        <title>Genome and transcriptome analysis of the beet armyworm Spodoptera exigua reveals targets for pest control. .</title>
        <authorList>
            <person name="Simon S."/>
            <person name="Breeschoten T."/>
            <person name="Jansen H.J."/>
            <person name="Dirks R.P."/>
            <person name="Schranz M.E."/>
            <person name="Ros V.I.D."/>
        </authorList>
    </citation>
    <scope>NUCLEOTIDE SEQUENCE</scope>
    <source>
        <strain evidence="1">TB_SE_WUR_2020</strain>
    </source>
</reference>
<sequence length="219" mass="25480">MERLLQAPVPGSFFWKPRVALDLASPKGESVPVCFINFHSFISTPCFTDFNKPKSKGAVKAPTAKSIREGYAVGIAGFRVAMAATALASYMGYMDNVFPQLHPCRAHYWTNAYRWAIRYLSLLPDWFSGDTKYVATHRVWRKRFSYMEAFIPKWLRPILYCVSDESWKLEEKEWAKFVKYAEPHFGKYYRYPSKTFNNFNSFRIDDNIKESELSDASIE</sequence>
<protein>
    <submittedName>
        <fullName evidence="1">Uncharacterized protein</fullName>
    </submittedName>
</protein>
<evidence type="ECO:0000313" key="2">
    <source>
        <dbReference type="Proteomes" id="UP000814243"/>
    </source>
</evidence>
<accession>A0A922SNH1</accession>
<evidence type="ECO:0000313" key="1">
    <source>
        <dbReference type="EMBL" id="KAH9644972.1"/>
    </source>
</evidence>
<dbReference type="AlphaFoldDB" id="A0A922SNH1"/>
<name>A0A922SNH1_SPOEX</name>
<dbReference type="EMBL" id="JACEFF010000058">
    <property type="protein sequence ID" value="KAH9644972.1"/>
    <property type="molecule type" value="Genomic_DNA"/>
</dbReference>
<gene>
    <name evidence="1" type="ORF">HF086_003302</name>
</gene>
<dbReference type="Proteomes" id="UP000814243">
    <property type="component" value="Unassembled WGS sequence"/>
</dbReference>